<dbReference type="Proteomes" id="UP000605201">
    <property type="component" value="Unassembled WGS sequence"/>
</dbReference>
<evidence type="ECO:0000313" key="2">
    <source>
        <dbReference type="EMBL" id="MBC8434254.1"/>
    </source>
</evidence>
<dbReference type="EMBL" id="JACNIG010000405">
    <property type="protein sequence ID" value="MBC8434254.1"/>
    <property type="molecule type" value="Genomic_DNA"/>
</dbReference>
<proteinExistence type="predicted"/>
<evidence type="ECO:0008006" key="4">
    <source>
        <dbReference type="Google" id="ProtNLM"/>
    </source>
</evidence>
<reference evidence="2 3" key="1">
    <citation type="submission" date="2020-08" db="EMBL/GenBank/DDBJ databases">
        <title>Bridging the membrane lipid divide: bacteria of the FCB group superphylum have the potential to synthesize archaeal ether lipids.</title>
        <authorList>
            <person name="Villanueva L."/>
            <person name="Von Meijenfeldt F.A.B."/>
            <person name="Westbye A.B."/>
            <person name="Yadav S."/>
            <person name="Hopmans E.C."/>
            <person name="Dutilh B.E."/>
            <person name="Sinninghe Damste J.S."/>
        </authorList>
    </citation>
    <scope>NUCLEOTIDE SEQUENCE [LARGE SCALE GENOMIC DNA]</scope>
    <source>
        <strain evidence="2">NIOZ-UU17</strain>
    </source>
</reference>
<dbReference type="AlphaFoldDB" id="A0A8J6TM90"/>
<feature type="region of interest" description="Disordered" evidence="1">
    <location>
        <begin position="46"/>
        <end position="79"/>
    </location>
</feature>
<gene>
    <name evidence="2" type="ORF">H8D96_20285</name>
</gene>
<name>A0A8J6TM90_9BACT</name>
<accession>A0A8J6TM90</accession>
<sequence length="137" mass="15294">MRRDARPKSAIATVRAVGKSMTNALKTLTEETENLIVKVNELEKPKAKTAKKSKHRAAAKIRSQRKAGVKKPPARKARSLTDTAQVLNVIKRHKKGVDLKKLRDRTGLQDDKIRSIVFRACKTGKIKRVSRGVYIAA</sequence>
<evidence type="ECO:0000256" key="1">
    <source>
        <dbReference type="SAM" id="MobiDB-lite"/>
    </source>
</evidence>
<protein>
    <recommendedName>
        <fullName evidence="4">Replication protein A C-terminal domain-containing protein</fullName>
    </recommendedName>
</protein>
<organism evidence="2 3">
    <name type="scientific">Candidatus Desulfatibia vada</name>
    <dbReference type="NCBI Taxonomy" id="2841696"/>
    <lineage>
        <taxon>Bacteria</taxon>
        <taxon>Pseudomonadati</taxon>
        <taxon>Thermodesulfobacteriota</taxon>
        <taxon>Desulfobacteria</taxon>
        <taxon>Desulfobacterales</taxon>
        <taxon>Desulfobacterales incertae sedis</taxon>
        <taxon>Candidatus Desulfatibia</taxon>
    </lineage>
</organism>
<comment type="caution">
    <text evidence="2">The sequence shown here is derived from an EMBL/GenBank/DDBJ whole genome shotgun (WGS) entry which is preliminary data.</text>
</comment>
<feature type="compositionally biased region" description="Basic residues" evidence="1">
    <location>
        <begin position="47"/>
        <end position="78"/>
    </location>
</feature>
<evidence type="ECO:0000313" key="3">
    <source>
        <dbReference type="Proteomes" id="UP000605201"/>
    </source>
</evidence>